<protein>
    <submittedName>
        <fullName evidence="1">Alpha-galactosidase</fullName>
    </submittedName>
</protein>
<reference evidence="1" key="1">
    <citation type="submission" date="2017-04" db="EMBL/GenBank/DDBJ databases">
        <authorList>
            <person name="Varghese N."/>
            <person name="Submissions S."/>
        </authorList>
    </citation>
    <scope>NUCLEOTIDE SEQUENCE</scope>
    <source>
        <strain evidence="1">WTE2008</strain>
    </source>
</reference>
<evidence type="ECO:0000313" key="2">
    <source>
        <dbReference type="Proteomes" id="UP000192328"/>
    </source>
</evidence>
<dbReference type="EMBL" id="FWXZ01000007">
    <property type="protein sequence ID" value="SMC84062.1"/>
    <property type="molecule type" value="Genomic_DNA"/>
</dbReference>
<gene>
    <name evidence="1" type="ORF">SAMN06297397_2860</name>
</gene>
<evidence type="ECO:0000313" key="1">
    <source>
        <dbReference type="EMBL" id="SMC84062.1"/>
    </source>
</evidence>
<organism evidence="1 2">
    <name type="scientific">Aristaeella lactis</name>
    <dbReference type="NCBI Taxonomy" id="3046383"/>
    <lineage>
        <taxon>Bacteria</taxon>
        <taxon>Bacillati</taxon>
        <taxon>Bacillota</taxon>
        <taxon>Clostridia</taxon>
        <taxon>Eubacteriales</taxon>
        <taxon>Aristaeellaceae</taxon>
        <taxon>Aristaeella</taxon>
    </lineage>
</organism>
<comment type="caution">
    <text evidence="1">The sequence shown here is derived from an EMBL/GenBank/DDBJ whole genome shotgun (WGS) entry which is preliminary data.</text>
</comment>
<accession>A0AC61PPM9</accession>
<dbReference type="Proteomes" id="UP000192328">
    <property type="component" value="Unassembled WGS sequence"/>
</dbReference>
<proteinExistence type="predicted"/>
<keyword evidence="2" id="KW-1185">Reference proteome</keyword>
<name>A0AC61PPM9_9FIRM</name>
<sequence length="730" mass="82507">MSIRINEKERLFSLETIHTEYQMKADETGVLLHVWYGLKTGSDMSSRIRTANRGFCGNPYEQQTRFDYSLDTLPQEYSTDGVGDFRSAAVKVKLENGSRSVDWRYAGYRLLKGKEKPQGLPGLRGNAETEGLEICLEDKVSGLNAFLIYWLFEEQDVIVRSVRLENRGTEVITLGKAASVCMDFPYGKKEVMHFHGRHAMERVPERMGIPQGGRLAFESRRGMSSHQSNPFIILCDPAATERQGECWGFMLMYSGNHLEEVSMDQTGSVRVVSGIHPEGFEWKLAPGENFQTPEAILSFSAEGLNVLSRNYHRVIRKEVIAPRWRNAKKPVLVNSWEACYFDFDAEKLLDLSKAAKDLGMEMLVLDDGWFGKRNDDTTSLGDWVCNEGKLGCSLKELSERIHETGLKFGLWVEPEMISPDSDLYRAHPDWALQDPGRLPMVSRRQLVLDMGREEIQDYLFNRISAILNDAQIEYIKWDFNRSVANCWSGALPADRQGEAAHRFMLGTYRLLERLTAAFPDVMIEGCSGGGGRFDAGMLYYCPQIWCSDNTDAIERLEIQKGTSYGYPVCAMGSHVSACPNHQTGRTVPLETRGVVAQTGTFGYELNPAKLTDEEKQTVKQQIEAFHRYETLIEGGDYYRLDEGEEDYTAWMVVSPEKDEALVSFVATHVRSNGAFPLVRLQGLEPETVYRREDTGETVTGAALLQGISFGQMHGDYPAVQVRLKEMKNEK</sequence>